<feature type="chain" id="PRO_5044855665" evidence="2">
    <location>
        <begin position="24"/>
        <end position="191"/>
    </location>
</feature>
<accession>A0ABD3UU73</accession>
<keyword evidence="1" id="KW-1133">Transmembrane helix</keyword>
<evidence type="ECO:0000256" key="1">
    <source>
        <dbReference type="SAM" id="Phobius"/>
    </source>
</evidence>
<comment type="caution">
    <text evidence="3">The sequence shown here is derived from an EMBL/GenBank/DDBJ whole genome shotgun (WGS) entry which is preliminary data.</text>
</comment>
<dbReference type="AlphaFoldDB" id="A0ABD3UU73"/>
<keyword evidence="4" id="KW-1185">Reference proteome</keyword>
<protein>
    <submittedName>
        <fullName evidence="3">Uncharacterized protein</fullName>
    </submittedName>
</protein>
<name>A0ABD3UU73_SINWO</name>
<keyword evidence="2" id="KW-0732">Signal</keyword>
<keyword evidence="1" id="KW-0472">Membrane</keyword>
<organism evidence="3 4">
    <name type="scientific">Sinanodonta woodiana</name>
    <name type="common">Chinese pond mussel</name>
    <name type="synonym">Anodonta woodiana</name>
    <dbReference type="NCBI Taxonomy" id="1069815"/>
    <lineage>
        <taxon>Eukaryota</taxon>
        <taxon>Metazoa</taxon>
        <taxon>Spiralia</taxon>
        <taxon>Lophotrochozoa</taxon>
        <taxon>Mollusca</taxon>
        <taxon>Bivalvia</taxon>
        <taxon>Autobranchia</taxon>
        <taxon>Heteroconchia</taxon>
        <taxon>Palaeoheterodonta</taxon>
        <taxon>Unionida</taxon>
        <taxon>Unionoidea</taxon>
        <taxon>Unionidae</taxon>
        <taxon>Unioninae</taxon>
        <taxon>Sinanodonta</taxon>
    </lineage>
</organism>
<dbReference type="EMBL" id="JBJQND010000015">
    <property type="protein sequence ID" value="KAL3852316.1"/>
    <property type="molecule type" value="Genomic_DNA"/>
</dbReference>
<evidence type="ECO:0000313" key="3">
    <source>
        <dbReference type="EMBL" id="KAL3852316.1"/>
    </source>
</evidence>
<feature type="signal peptide" evidence="2">
    <location>
        <begin position="1"/>
        <end position="23"/>
    </location>
</feature>
<dbReference type="Proteomes" id="UP001634394">
    <property type="component" value="Unassembled WGS sequence"/>
</dbReference>
<sequence>MVANFFLGAVTCILILISDSAFADVCWCSEAVHAECLSCFHTDCCRSIAEATTKRYESDNGTATNGTAITIIVVIAGIVGVAVLIFFIVVCVRSKRCRQRTVVESHRQFQPQPQPPSRPTNERILLIFCRRIFVRQSSVPSDMENPIANPVLNPYLPQTGTYGYNQDPVIPVEPPPYTTAAPYVPPPPYSE</sequence>
<feature type="transmembrane region" description="Helical" evidence="1">
    <location>
        <begin position="68"/>
        <end position="92"/>
    </location>
</feature>
<evidence type="ECO:0000313" key="4">
    <source>
        <dbReference type="Proteomes" id="UP001634394"/>
    </source>
</evidence>
<reference evidence="3 4" key="1">
    <citation type="submission" date="2024-11" db="EMBL/GenBank/DDBJ databases">
        <title>Chromosome-level genome assembly of the freshwater bivalve Anodonta woodiana.</title>
        <authorList>
            <person name="Chen X."/>
        </authorList>
    </citation>
    <scope>NUCLEOTIDE SEQUENCE [LARGE SCALE GENOMIC DNA]</scope>
    <source>
        <strain evidence="3">MN2024</strain>
        <tissue evidence="3">Gills</tissue>
    </source>
</reference>
<evidence type="ECO:0000256" key="2">
    <source>
        <dbReference type="SAM" id="SignalP"/>
    </source>
</evidence>
<proteinExistence type="predicted"/>
<gene>
    <name evidence="3" type="ORF">ACJMK2_015973</name>
</gene>
<keyword evidence="1" id="KW-0812">Transmembrane</keyword>